<accession>A0A2H3E596</accession>
<evidence type="ECO:0000313" key="1">
    <source>
        <dbReference type="EMBL" id="PBK98318.1"/>
    </source>
</evidence>
<sequence length="101" mass="11447">MLAVGWRWQSELRSQLPFRLPLHASLIIDNTLAWIIPVYRLSLFSRRTLTEDHSHANHQKEAKEATDATVTTMVASPTVQGRAGRLSRVACRRHPASYGQL</sequence>
<reference evidence="2" key="1">
    <citation type="journal article" date="2017" name="Nat. Ecol. Evol.">
        <title>Genome expansion and lineage-specific genetic innovations in the forest pathogenic fungi Armillaria.</title>
        <authorList>
            <person name="Sipos G."/>
            <person name="Prasanna A.N."/>
            <person name="Walter M.C."/>
            <person name="O'Connor E."/>
            <person name="Balint B."/>
            <person name="Krizsan K."/>
            <person name="Kiss B."/>
            <person name="Hess J."/>
            <person name="Varga T."/>
            <person name="Slot J."/>
            <person name="Riley R."/>
            <person name="Boka B."/>
            <person name="Rigling D."/>
            <person name="Barry K."/>
            <person name="Lee J."/>
            <person name="Mihaltcheva S."/>
            <person name="LaButti K."/>
            <person name="Lipzen A."/>
            <person name="Waldron R."/>
            <person name="Moloney N.M."/>
            <person name="Sperisen C."/>
            <person name="Kredics L."/>
            <person name="Vagvoelgyi C."/>
            <person name="Patrignani A."/>
            <person name="Fitzpatrick D."/>
            <person name="Nagy I."/>
            <person name="Doyle S."/>
            <person name="Anderson J.B."/>
            <person name="Grigoriev I.V."/>
            <person name="Gueldener U."/>
            <person name="Muensterkoetter M."/>
            <person name="Nagy L.G."/>
        </authorList>
    </citation>
    <scope>NUCLEOTIDE SEQUENCE [LARGE SCALE GENOMIC DNA]</scope>
    <source>
        <strain evidence="2">Ar21-2</strain>
    </source>
</reference>
<dbReference type="InParanoid" id="A0A2H3E596"/>
<gene>
    <name evidence="1" type="ORF">ARMGADRAFT_573784</name>
</gene>
<organism evidence="1 2">
    <name type="scientific">Armillaria gallica</name>
    <name type="common">Bulbous honey fungus</name>
    <name type="synonym">Armillaria bulbosa</name>
    <dbReference type="NCBI Taxonomy" id="47427"/>
    <lineage>
        <taxon>Eukaryota</taxon>
        <taxon>Fungi</taxon>
        <taxon>Dikarya</taxon>
        <taxon>Basidiomycota</taxon>
        <taxon>Agaricomycotina</taxon>
        <taxon>Agaricomycetes</taxon>
        <taxon>Agaricomycetidae</taxon>
        <taxon>Agaricales</taxon>
        <taxon>Marasmiineae</taxon>
        <taxon>Physalacriaceae</taxon>
        <taxon>Armillaria</taxon>
    </lineage>
</organism>
<proteinExistence type="predicted"/>
<dbReference type="AlphaFoldDB" id="A0A2H3E596"/>
<protein>
    <submittedName>
        <fullName evidence="1">Uncharacterized protein</fullName>
    </submittedName>
</protein>
<keyword evidence="2" id="KW-1185">Reference proteome</keyword>
<name>A0A2H3E596_ARMGA</name>
<evidence type="ECO:0000313" key="2">
    <source>
        <dbReference type="Proteomes" id="UP000217790"/>
    </source>
</evidence>
<dbReference type="EMBL" id="KZ293648">
    <property type="protein sequence ID" value="PBK98318.1"/>
    <property type="molecule type" value="Genomic_DNA"/>
</dbReference>
<dbReference type="Proteomes" id="UP000217790">
    <property type="component" value="Unassembled WGS sequence"/>
</dbReference>